<evidence type="ECO:0000313" key="2">
    <source>
        <dbReference type="Proteomes" id="UP000037395"/>
    </source>
</evidence>
<name>A0A1E7MVG0_KITAU</name>
<proteinExistence type="predicted"/>
<evidence type="ECO:0000313" key="1">
    <source>
        <dbReference type="EMBL" id="OEV32416.1"/>
    </source>
</evidence>
<reference evidence="1" key="1">
    <citation type="submission" date="2016-08" db="EMBL/GenBank/DDBJ databases">
        <title>Sequencing, Assembly and Comparative Genomics of S. aureofaciens ATCC 10762.</title>
        <authorList>
            <person name="Gradnigo J.S."/>
            <person name="Johnson N."/>
            <person name="Somerville G.A."/>
        </authorList>
    </citation>
    <scope>NUCLEOTIDE SEQUENCE [LARGE SCALE GENOMIC DNA]</scope>
    <source>
        <strain evidence="1">ATCC 10762</strain>
    </source>
</reference>
<dbReference type="AlphaFoldDB" id="A0A1E7MVG0"/>
<sequence>MIEVYGTGAGACGFSSSPGVGLGGGAGRDRSESPGPVLAGGAARFTVRAGQRACAVIGLDCSGAITGTVQGVNEINVLVDQDGVSVPLAGIRSFPLPGGVRVLGPWMGLYRAGVAEAAACAATAGK</sequence>
<protein>
    <submittedName>
        <fullName evidence="1">Uncharacterized protein</fullName>
    </submittedName>
</protein>
<dbReference type="Proteomes" id="UP000037395">
    <property type="component" value="Unassembled WGS sequence"/>
</dbReference>
<accession>A0A1E7MVG0</accession>
<dbReference type="RefSeq" id="WP_030558307.1">
    <property type="nucleotide sequence ID" value="NZ_JBEZYM010000124.1"/>
</dbReference>
<dbReference type="EMBL" id="JPRF03000097">
    <property type="protein sequence ID" value="OEV32416.1"/>
    <property type="molecule type" value="Genomic_DNA"/>
</dbReference>
<keyword evidence="2" id="KW-1185">Reference proteome</keyword>
<gene>
    <name evidence="1" type="ORF">HS99_0017145</name>
</gene>
<comment type="caution">
    <text evidence="1">The sequence shown here is derived from an EMBL/GenBank/DDBJ whole genome shotgun (WGS) entry which is preliminary data.</text>
</comment>
<organism evidence="1 2">
    <name type="scientific">Kitasatospora aureofaciens</name>
    <name type="common">Streptomyces aureofaciens</name>
    <dbReference type="NCBI Taxonomy" id="1894"/>
    <lineage>
        <taxon>Bacteria</taxon>
        <taxon>Bacillati</taxon>
        <taxon>Actinomycetota</taxon>
        <taxon>Actinomycetes</taxon>
        <taxon>Kitasatosporales</taxon>
        <taxon>Streptomycetaceae</taxon>
        <taxon>Kitasatospora</taxon>
    </lineage>
</organism>